<reference evidence="18" key="2">
    <citation type="submission" date="2021-04" db="EMBL/GenBank/DDBJ databases">
        <authorList>
            <person name="Gilroy R."/>
        </authorList>
    </citation>
    <scope>NUCLEOTIDE SEQUENCE</scope>
    <source>
        <strain evidence="18">ChiSxjej5B17-1746</strain>
    </source>
</reference>
<feature type="binding site" evidence="15">
    <location>
        <position position="46"/>
    </location>
    <ligand>
        <name>Mg(2+)</name>
        <dbReference type="ChEBI" id="CHEBI:18420"/>
        <label>2</label>
    </ligand>
</feature>
<dbReference type="PANTHER" id="PTHR43185">
    <property type="entry name" value="FERROUS IRON TRANSPORT PROTEIN B"/>
    <property type="match status" value="1"/>
</dbReference>
<feature type="binding site" evidence="15">
    <location>
        <position position="43"/>
    </location>
    <ligand>
        <name>Mg(2+)</name>
        <dbReference type="ChEBI" id="CHEBI:18420"/>
        <label>2</label>
    </ligand>
</feature>
<dbReference type="Pfam" id="PF07664">
    <property type="entry name" value="FeoB_C"/>
    <property type="match status" value="1"/>
</dbReference>
<dbReference type="PANTHER" id="PTHR43185:SF1">
    <property type="entry name" value="FE(2+) TRANSPORTER FEOB"/>
    <property type="match status" value="1"/>
</dbReference>
<dbReference type="InterPro" id="IPR011642">
    <property type="entry name" value="Gate_dom"/>
</dbReference>
<feature type="binding site" evidence="14">
    <location>
        <begin position="78"/>
        <end position="81"/>
    </location>
    <ligand>
        <name>GTP</name>
        <dbReference type="ChEBI" id="CHEBI:37565"/>
        <label>1</label>
    </ligand>
</feature>
<evidence type="ECO:0000256" key="8">
    <source>
        <dbReference type="ARBA" id="ARBA00023004"/>
    </source>
</evidence>
<comment type="caution">
    <text evidence="16">Lacks conserved residue(s) required for the propagation of feature annotation.</text>
</comment>
<sequence length="751" mass="82010">MTQAAADFTRRRQDGGEANPIHLQEVRIALAGNPNCGKTTAFNEYTGTHQHVGNYPGVTVDKKEGFISLDGVNVRMVDLPGTYSLTAYSQEEIVTRAVLAPARIEEKPLAVIDVVDTSALERNLFLTVQIREMGLPVVLACNMMDEARKAGIHVDVKKLSEQLGIPVVPTVARSGEGLKEALREAIAVGRIGLEPLNISYGPDLDPVLTRMERLITDKGLLTDRYPARWVALKILENDSVVLEQVGRLMPDVSAVLLAEREEVARHVQDTLRTSPEAVIADYRYGYIRSVLRTGAVRRESTRDRLAFTDKLDKVLTNTILGPIIMLGVLYAMFQLTFVLGAYPQGWVEEGFGWLGDSVSALLPNGFVKSLIVSGIIDGLGGVMSFVPLIVIMFTLVALLEDFGYMARMAYMLDRVFRAFGLHGASVMPFIIAGGIAGGCAIPGVMATRTLRSPKEKLATLLTLPYMACGAKLPVFLLLVGVFFPENPARTMFLLTLAGWAAALLMARILRSTIIRGESTPFVMELPPYRTPTLRSVLTHCWERTWMYLKKAGTVLVAVSILIWASMTFPTLDPQQAAPLEAQIAALQEKVDALPEEDAARAPLEDELAAAEARLSEEALRYSFAGRLGMAIEPFTRPVGFDWRTDVALLGGIAAKEAIVSTLGTAYSLGEQDPEEATSLAERLEQDPNWNKAAALSLMLFVLLYSPCFVALVVIRQEAGSWGWVAFSMIFNTAFAYAVSAAAYRIGMAVFA</sequence>
<feature type="binding site" evidence="14">
    <location>
        <begin position="32"/>
        <end position="39"/>
    </location>
    <ligand>
        <name>GTP</name>
        <dbReference type="ChEBI" id="CHEBI:37565"/>
        <label>1</label>
    </ligand>
</feature>
<feature type="transmembrane region" description="Helical" evidence="16">
    <location>
        <begin position="721"/>
        <end position="745"/>
    </location>
</feature>
<dbReference type="InterPro" id="IPR050860">
    <property type="entry name" value="FeoB_GTPase"/>
</dbReference>
<dbReference type="GO" id="GO:0005525">
    <property type="term" value="F:GTP binding"/>
    <property type="evidence" value="ECO:0007669"/>
    <property type="project" value="UniProtKB-KW"/>
</dbReference>
<feature type="transmembrane region" description="Helical" evidence="16">
    <location>
        <begin position="489"/>
        <end position="509"/>
    </location>
</feature>
<feature type="transmembrane region" description="Helical" evidence="16">
    <location>
        <begin position="457"/>
        <end position="483"/>
    </location>
</feature>
<comment type="caution">
    <text evidence="18">The sequence shown here is derived from an EMBL/GenBank/DDBJ whole genome shotgun (WGS) entry which is preliminary data.</text>
</comment>
<evidence type="ECO:0000313" key="19">
    <source>
        <dbReference type="Proteomes" id="UP000824264"/>
    </source>
</evidence>
<dbReference type="GO" id="GO:0015093">
    <property type="term" value="F:ferrous iron transmembrane transporter activity"/>
    <property type="evidence" value="ECO:0007669"/>
    <property type="project" value="UniProtKB-UniRule"/>
</dbReference>
<dbReference type="CDD" id="cd01879">
    <property type="entry name" value="FeoB"/>
    <property type="match status" value="1"/>
</dbReference>
<keyword evidence="15" id="KW-0460">Magnesium</keyword>
<feature type="transmembrane region" description="Helical" evidence="16">
    <location>
        <begin position="314"/>
        <end position="338"/>
    </location>
</feature>
<evidence type="ECO:0000256" key="9">
    <source>
        <dbReference type="ARBA" id="ARBA00023065"/>
    </source>
</evidence>
<evidence type="ECO:0000256" key="15">
    <source>
        <dbReference type="PIRSR" id="PIRSR603373-2"/>
    </source>
</evidence>
<dbReference type="NCBIfam" id="TIGR00437">
    <property type="entry name" value="feoB"/>
    <property type="match status" value="1"/>
</dbReference>
<evidence type="ECO:0000259" key="17">
    <source>
        <dbReference type="PROSITE" id="PS51711"/>
    </source>
</evidence>
<dbReference type="SUPFAM" id="SSF52540">
    <property type="entry name" value="P-loop containing nucleoside triphosphate hydrolases"/>
    <property type="match status" value="1"/>
</dbReference>
<name>A0A9D1U8W9_9BACT</name>
<protein>
    <recommendedName>
        <fullName evidence="12 13">Ferrous iron transport protein B</fullName>
    </recommendedName>
</protein>
<feature type="transmembrane region" description="Helical" evidence="16">
    <location>
        <begin position="692"/>
        <end position="714"/>
    </location>
</feature>
<dbReference type="Pfam" id="PF02421">
    <property type="entry name" value="FeoB_N"/>
    <property type="match status" value="1"/>
</dbReference>
<evidence type="ECO:0000256" key="5">
    <source>
        <dbReference type="ARBA" id="ARBA00022692"/>
    </source>
</evidence>
<proteinExistence type="inferred from homology"/>
<evidence type="ECO:0000256" key="16">
    <source>
        <dbReference type="RuleBase" id="RU362098"/>
    </source>
</evidence>
<comment type="function">
    <text evidence="16">Probable transporter of a GTP-driven Fe(2+) uptake system.</text>
</comment>
<dbReference type="GO" id="GO:0046872">
    <property type="term" value="F:metal ion binding"/>
    <property type="evidence" value="ECO:0007669"/>
    <property type="project" value="UniProtKB-KW"/>
</dbReference>
<dbReference type="InterPro" id="IPR030389">
    <property type="entry name" value="G_FEOB_dom"/>
</dbReference>
<feature type="transmembrane region" description="Helical" evidence="16">
    <location>
        <begin position="419"/>
        <end position="445"/>
    </location>
</feature>
<dbReference type="InterPro" id="IPR005225">
    <property type="entry name" value="Small_GTP-bd"/>
</dbReference>
<keyword evidence="9" id="KW-0406">Ion transport</keyword>
<evidence type="ECO:0000256" key="10">
    <source>
        <dbReference type="ARBA" id="ARBA00023134"/>
    </source>
</evidence>
<keyword evidence="11 16" id="KW-0472">Membrane</keyword>
<gene>
    <name evidence="18" type="primary">feoB</name>
    <name evidence="18" type="ORF">H9874_01805</name>
</gene>
<feature type="transmembrane region" description="Helical" evidence="16">
    <location>
        <begin position="379"/>
        <end position="399"/>
    </location>
</feature>
<evidence type="ECO:0000256" key="11">
    <source>
        <dbReference type="ARBA" id="ARBA00023136"/>
    </source>
</evidence>
<accession>A0A9D1U8W9</accession>
<dbReference type="InterPro" id="IPR027417">
    <property type="entry name" value="P-loop_NTPase"/>
</dbReference>
<evidence type="ECO:0000256" key="3">
    <source>
        <dbReference type="ARBA" id="ARBA00022475"/>
    </source>
</evidence>
<dbReference type="Pfam" id="PF17910">
    <property type="entry name" value="FeoB_Cyto"/>
    <property type="match status" value="1"/>
</dbReference>
<evidence type="ECO:0000313" key="18">
    <source>
        <dbReference type="EMBL" id="HIW77866.1"/>
    </source>
</evidence>
<dbReference type="AlphaFoldDB" id="A0A9D1U8W9"/>
<comment type="similarity">
    <text evidence="16">Belongs to the TRAFAC class TrmE-Era-EngA-EngB-Septin-like GTPase superfamily. FeoB GTPase (TC 9.A.8) family.</text>
</comment>
<feature type="binding site" evidence="14">
    <location>
        <begin position="142"/>
        <end position="145"/>
    </location>
    <ligand>
        <name>GTP</name>
        <dbReference type="ChEBI" id="CHEBI:37565"/>
        <label>1</label>
    </ligand>
</feature>
<dbReference type="NCBIfam" id="TIGR00231">
    <property type="entry name" value="small_GTP"/>
    <property type="match status" value="1"/>
</dbReference>
<keyword evidence="3" id="KW-1003">Cell membrane</keyword>
<keyword evidence="8 16" id="KW-0408">Iron</keyword>
<dbReference type="Gene3D" id="1.10.287.1770">
    <property type="match status" value="1"/>
</dbReference>
<organism evidence="18 19">
    <name type="scientific">Candidatus Bilophila faecipullorum</name>
    <dbReference type="NCBI Taxonomy" id="2838482"/>
    <lineage>
        <taxon>Bacteria</taxon>
        <taxon>Pseudomonadati</taxon>
        <taxon>Thermodesulfobacteriota</taxon>
        <taxon>Desulfovibrionia</taxon>
        <taxon>Desulfovibrionales</taxon>
        <taxon>Desulfovibrionaceae</taxon>
        <taxon>Bilophila</taxon>
    </lineage>
</organism>
<comment type="subcellular location">
    <subcellularLocation>
        <location evidence="16">Cell inner membrane</location>
        <topology evidence="16">Multi-pass membrane protein</topology>
    </subcellularLocation>
    <subcellularLocation>
        <location evidence="1">Cell membrane</location>
        <topology evidence="1">Multi-pass membrane protein</topology>
    </subcellularLocation>
</comment>
<evidence type="ECO:0000256" key="2">
    <source>
        <dbReference type="ARBA" id="ARBA00022448"/>
    </source>
</evidence>
<feature type="domain" description="FeoB-type G" evidence="17">
    <location>
        <begin position="25"/>
        <end position="191"/>
    </location>
</feature>
<evidence type="ECO:0000256" key="7">
    <source>
        <dbReference type="ARBA" id="ARBA00022989"/>
    </source>
</evidence>
<dbReference type="InterPro" id="IPR003373">
    <property type="entry name" value="Fe2_transport_prot-B"/>
</dbReference>
<reference evidence="18" key="1">
    <citation type="journal article" date="2021" name="PeerJ">
        <title>Extensive microbial diversity within the chicken gut microbiome revealed by metagenomics and culture.</title>
        <authorList>
            <person name="Gilroy R."/>
            <person name="Ravi A."/>
            <person name="Getino M."/>
            <person name="Pursley I."/>
            <person name="Horton D.L."/>
            <person name="Alikhan N.F."/>
            <person name="Baker D."/>
            <person name="Gharbi K."/>
            <person name="Hall N."/>
            <person name="Watson M."/>
            <person name="Adriaenssens E.M."/>
            <person name="Foster-Nyarko E."/>
            <person name="Jarju S."/>
            <person name="Secka A."/>
            <person name="Antonio M."/>
            <person name="Oren A."/>
            <person name="Chaudhuri R.R."/>
            <person name="La Ragione R."/>
            <person name="Hildebrand F."/>
            <person name="Pallen M.J."/>
        </authorList>
    </citation>
    <scope>NUCLEOTIDE SEQUENCE</scope>
    <source>
        <strain evidence="18">ChiSxjej5B17-1746</strain>
    </source>
</reference>
<evidence type="ECO:0000256" key="14">
    <source>
        <dbReference type="PIRSR" id="PIRSR603373-1"/>
    </source>
</evidence>
<dbReference type="InterPro" id="IPR041069">
    <property type="entry name" value="FeoB_Cyto"/>
</dbReference>
<dbReference type="Gene3D" id="3.40.50.300">
    <property type="entry name" value="P-loop containing nucleotide triphosphate hydrolases"/>
    <property type="match status" value="1"/>
</dbReference>
<dbReference type="EMBL" id="DXGI01000070">
    <property type="protein sequence ID" value="HIW77866.1"/>
    <property type="molecule type" value="Genomic_DNA"/>
</dbReference>
<keyword evidence="2 16" id="KW-0813">Transport</keyword>
<dbReference type="Pfam" id="PF07670">
    <property type="entry name" value="Gate"/>
    <property type="match status" value="2"/>
</dbReference>
<evidence type="ECO:0000256" key="1">
    <source>
        <dbReference type="ARBA" id="ARBA00004651"/>
    </source>
</evidence>
<evidence type="ECO:0000256" key="13">
    <source>
        <dbReference type="NCBIfam" id="TIGR00437"/>
    </source>
</evidence>
<dbReference type="GO" id="GO:0005886">
    <property type="term" value="C:plasma membrane"/>
    <property type="evidence" value="ECO:0007669"/>
    <property type="project" value="UniProtKB-SubCell"/>
</dbReference>
<evidence type="ECO:0000256" key="6">
    <source>
        <dbReference type="ARBA" id="ARBA00022741"/>
    </source>
</evidence>
<keyword evidence="10 14" id="KW-0342">GTP-binding</keyword>
<keyword evidence="5 16" id="KW-0812">Transmembrane</keyword>
<evidence type="ECO:0000256" key="12">
    <source>
        <dbReference type="ARBA" id="ARBA00031200"/>
    </source>
</evidence>
<evidence type="ECO:0000256" key="4">
    <source>
        <dbReference type="ARBA" id="ARBA00022496"/>
    </source>
</evidence>
<feature type="binding site" evidence="15">
    <location>
        <position position="47"/>
    </location>
    <ligand>
        <name>Mg(2+)</name>
        <dbReference type="ChEBI" id="CHEBI:18420"/>
        <label>2</label>
    </ligand>
</feature>
<dbReference type="InterPro" id="IPR011640">
    <property type="entry name" value="Fe2_transport_prot_B_C"/>
</dbReference>
<dbReference type="PROSITE" id="PS51711">
    <property type="entry name" value="G_FEOB"/>
    <property type="match status" value="1"/>
</dbReference>
<keyword evidence="7 16" id="KW-1133">Transmembrane helix</keyword>
<feature type="binding site" evidence="14">
    <location>
        <begin position="57"/>
        <end position="61"/>
    </location>
    <ligand>
        <name>GTP</name>
        <dbReference type="ChEBI" id="CHEBI:37565"/>
        <label>1</label>
    </ligand>
</feature>
<keyword evidence="15" id="KW-0479">Metal-binding</keyword>
<keyword evidence="4 16" id="KW-0410">Iron transport</keyword>
<keyword evidence="6 14" id="KW-0547">Nucleotide-binding</keyword>
<dbReference type="Proteomes" id="UP000824264">
    <property type="component" value="Unassembled WGS sequence"/>
</dbReference>